<evidence type="ECO:0000313" key="2">
    <source>
        <dbReference type="Proteomes" id="UP001175261"/>
    </source>
</evidence>
<protein>
    <submittedName>
        <fullName evidence="1">Uncharacterized protein</fullName>
    </submittedName>
</protein>
<dbReference type="Proteomes" id="UP001175261">
    <property type="component" value="Unassembled WGS sequence"/>
</dbReference>
<proteinExistence type="predicted"/>
<organism evidence="1 2">
    <name type="scientific">Sarocladium strictum</name>
    <name type="common">Black bundle disease fungus</name>
    <name type="synonym">Acremonium strictum</name>
    <dbReference type="NCBI Taxonomy" id="5046"/>
    <lineage>
        <taxon>Eukaryota</taxon>
        <taxon>Fungi</taxon>
        <taxon>Dikarya</taxon>
        <taxon>Ascomycota</taxon>
        <taxon>Pezizomycotina</taxon>
        <taxon>Sordariomycetes</taxon>
        <taxon>Hypocreomycetidae</taxon>
        <taxon>Hypocreales</taxon>
        <taxon>Sarocladiaceae</taxon>
        <taxon>Sarocladium</taxon>
    </lineage>
</organism>
<comment type="caution">
    <text evidence="1">The sequence shown here is derived from an EMBL/GenBank/DDBJ whole genome shotgun (WGS) entry which is preliminary data.</text>
</comment>
<dbReference type="EMBL" id="JAPDFR010000005">
    <property type="protein sequence ID" value="KAK0386706.1"/>
    <property type="molecule type" value="Genomic_DNA"/>
</dbReference>
<reference evidence="1" key="1">
    <citation type="submission" date="2022-10" db="EMBL/GenBank/DDBJ databases">
        <title>Determination and structural analysis of whole genome sequence of Sarocladium strictum F4-1.</title>
        <authorList>
            <person name="Hu L."/>
            <person name="Jiang Y."/>
        </authorList>
    </citation>
    <scope>NUCLEOTIDE SEQUENCE</scope>
    <source>
        <strain evidence="1">F4-1</strain>
    </source>
</reference>
<keyword evidence="2" id="KW-1185">Reference proteome</keyword>
<gene>
    <name evidence="1" type="ORF">NLU13_6540</name>
</gene>
<name>A0AA39GGF4_SARSR</name>
<accession>A0AA39GGF4</accession>
<sequence>MEAAIGNRVLGEVEEVSLEELLAELRHSVQQATGVSPTRYKQTHIPALDTIQARHLQSTKSPTLSISGRHLPLLYHLFSHLLSPPHNYTILLIDLDGRFDATRLSCQPTCLRHLYVQRPARSAVSASHEKLRGVIADAEEFMLHGEGSSQSRGREWWGTVVIGAAEGLSSDVVAAGWKGWLKVERETVAGFAMGMGVREARARREERQKVVDGVGWSVESAWGGFVFHEGHRG</sequence>
<evidence type="ECO:0000313" key="1">
    <source>
        <dbReference type="EMBL" id="KAK0386706.1"/>
    </source>
</evidence>
<dbReference type="AlphaFoldDB" id="A0AA39GGF4"/>